<keyword evidence="1" id="KW-1133">Transmembrane helix</keyword>
<protein>
    <submittedName>
        <fullName evidence="2">Uncharacterized protein</fullName>
    </submittedName>
</protein>
<dbReference type="AlphaFoldDB" id="A0A510JDG7"/>
<feature type="transmembrane region" description="Helical" evidence="1">
    <location>
        <begin position="42"/>
        <end position="68"/>
    </location>
</feature>
<evidence type="ECO:0000313" key="2">
    <source>
        <dbReference type="EMBL" id="BBM36511.1"/>
    </source>
</evidence>
<dbReference type="STRING" id="714315.GCA_000516535_01452"/>
<organism evidence="2 3">
    <name type="scientific">Pseudoleptotrichia goodfellowii</name>
    <dbReference type="NCBI Taxonomy" id="157692"/>
    <lineage>
        <taxon>Bacteria</taxon>
        <taxon>Fusobacteriati</taxon>
        <taxon>Fusobacteriota</taxon>
        <taxon>Fusobacteriia</taxon>
        <taxon>Fusobacteriales</taxon>
        <taxon>Leptotrichiaceae</taxon>
        <taxon>Pseudoleptotrichia</taxon>
    </lineage>
</organism>
<keyword evidence="1" id="KW-0472">Membrane</keyword>
<evidence type="ECO:0000313" key="3">
    <source>
        <dbReference type="Proteomes" id="UP000321606"/>
    </source>
</evidence>
<dbReference type="KEGG" id="lgo:JCM16774_1443"/>
<keyword evidence="1" id="KW-0812">Transmembrane</keyword>
<evidence type="ECO:0000256" key="1">
    <source>
        <dbReference type="SAM" id="Phobius"/>
    </source>
</evidence>
<feature type="transmembrane region" description="Helical" evidence="1">
    <location>
        <begin position="12"/>
        <end position="36"/>
    </location>
</feature>
<dbReference type="EMBL" id="AP019822">
    <property type="protein sequence ID" value="BBM36511.1"/>
    <property type="molecule type" value="Genomic_DNA"/>
</dbReference>
<dbReference type="RefSeq" id="WP_026737786.1">
    <property type="nucleotide sequence ID" value="NZ_AP019822.1"/>
</dbReference>
<gene>
    <name evidence="2" type="ORF">JCM16774_1443</name>
</gene>
<sequence>MRERNLKLLAGICLTLLGVIGIVFQIVFIVGILVSPAKDNPILIAFIVTIMIELIFTTIGIVFLRSVFKKDKKSKQLKISGIEKKGKVVDIVKTKYTVNKRHLMKIVVKTDDGKVYHSEGDSEKKIRNYYKIGDKATVLVSSENEKDYEVQLYL</sequence>
<reference evidence="2 3" key="1">
    <citation type="submission" date="2019-07" db="EMBL/GenBank/DDBJ databases">
        <title>Complete Genome Sequence of Leptotrichia goodfellowii Strain JCM 16774.</title>
        <authorList>
            <person name="Watanabe S."/>
            <person name="Cui L."/>
        </authorList>
    </citation>
    <scope>NUCLEOTIDE SEQUENCE [LARGE SCALE GENOMIC DNA]</scope>
    <source>
        <strain evidence="2 3">JCM16774</strain>
    </source>
</reference>
<accession>A0A510JDG7</accession>
<dbReference type="Proteomes" id="UP000321606">
    <property type="component" value="Chromosome"/>
</dbReference>
<name>A0A510JDG7_9FUSO</name>
<proteinExistence type="predicted"/>